<organism evidence="1 2">
    <name type="scientific">Penicillium capsulatum</name>
    <dbReference type="NCBI Taxonomy" id="69766"/>
    <lineage>
        <taxon>Eukaryota</taxon>
        <taxon>Fungi</taxon>
        <taxon>Dikarya</taxon>
        <taxon>Ascomycota</taxon>
        <taxon>Pezizomycotina</taxon>
        <taxon>Eurotiomycetes</taxon>
        <taxon>Eurotiomycetidae</taxon>
        <taxon>Eurotiales</taxon>
        <taxon>Aspergillaceae</taxon>
        <taxon>Penicillium</taxon>
    </lineage>
</organism>
<evidence type="ECO:0000313" key="2">
    <source>
        <dbReference type="Proteomes" id="UP001146351"/>
    </source>
</evidence>
<keyword evidence="2" id="KW-1185">Reference proteome</keyword>
<evidence type="ECO:0000313" key="1">
    <source>
        <dbReference type="EMBL" id="KAJ5179646.1"/>
    </source>
</evidence>
<sequence length="542" mass="61143">MIPTPTLWMIYALALIFYLPLLSIAFATELARRDSTPSLGDVMGRNYPHYHLSETTDERCLAAPWHFGDNILYTERLNGFAVILIETTSGAVLCFIKGMELNRMMPKSIDDRAYEELYTDGFLGPQGHLMRAMRQLVHWNSGGLETSCIPVSKVLDVQMGAPGGQSKIKHYDVIRRMADDLKNRLKVNFEGWGSQADWRIPVYPIAASSAGTVAIWKTFEDPINVAKVWITGAYNAKGRTNEGDILAEITLFDSSEYPNQMNPQGELWSAFNSGGANYPVRGLLPLRQAPKPILQLHKETGAINTEHTKWMPYKAEDTYKGDEYTDCAQVSWSKDGSLLGFINTGDSPTFMIQTSDGSIVCQISSEKWEGVDDAWKSYYIKKYDDDQRQERLMEYEEARDKLFHELRSMLSGVKSAWGGQFWTYRGSMTKMFTELMKNVIGEMRRVIGDSTQSVPIKVFSTSSSNLQTAKKTGDYQFNAVWQPPPVTENAIVEEVWIWTMARQVPEESGGSGGPVGNKFPAARLDLLNKEKPYEYILKPLEI</sequence>
<dbReference type="Proteomes" id="UP001146351">
    <property type="component" value="Unassembled WGS sequence"/>
</dbReference>
<accession>A0A9W9IM58</accession>
<gene>
    <name evidence="1" type="ORF">N7492_002856</name>
</gene>
<reference evidence="1" key="1">
    <citation type="submission" date="2022-11" db="EMBL/GenBank/DDBJ databases">
        <authorList>
            <person name="Petersen C."/>
        </authorList>
    </citation>
    <scope>NUCLEOTIDE SEQUENCE</scope>
    <source>
        <strain evidence="1">IBT 21917</strain>
    </source>
</reference>
<name>A0A9W9IM58_9EURO</name>
<comment type="caution">
    <text evidence="1">The sequence shown here is derived from an EMBL/GenBank/DDBJ whole genome shotgun (WGS) entry which is preliminary data.</text>
</comment>
<dbReference type="EMBL" id="JAPQKO010000002">
    <property type="protein sequence ID" value="KAJ5179646.1"/>
    <property type="molecule type" value="Genomic_DNA"/>
</dbReference>
<reference evidence="1" key="2">
    <citation type="journal article" date="2023" name="IMA Fungus">
        <title>Comparative genomic study of the Penicillium genus elucidates a diverse pangenome and 15 lateral gene transfer events.</title>
        <authorList>
            <person name="Petersen C."/>
            <person name="Sorensen T."/>
            <person name="Nielsen M.R."/>
            <person name="Sondergaard T.E."/>
            <person name="Sorensen J.L."/>
            <person name="Fitzpatrick D.A."/>
            <person name="Frisvad J.C."/>
            <person name="Nielsen K.L."/>
        </authorList>
    </citation>
    <scope>NUCLEOTIDE SEQUENCE</scope>
    <source>
        <strain evidence="1">IBT 21917</strain>
    </source>
</reference>
<protein>
    <submittedName>
        <fullName evidence="1">Uncharacterized protein</fullName>
    </submittedName>
</protein>
<dbReference type="AlphaFoldDB" id="A0A9W9IM58"/>
<proteinExistence type="predicted"/>